<dbReference type="EMBL" id="CP021112">
    <property type="protein sequence ID" value="ARQ01255.1"/>
    <property type="molecule type" value="Genomic_DNA"/>
</dbReference>
<organism evidence="3 4">
    <name type="scientific">Pseudorhodoplanes sinuspersici</name>
    <dbReference type="NCBI Taxonomy" id="1235591"/>
    <lineage>
        <taxon>Bacteria</taxon>
        <taxon>Pseudomonadati</taxon>
        <taxon>Pseudomonadota</taxon>
        <taxon>Alphaproteobacteria</taxon>
        <taxon>Hyphomicrobiales</taxon>
        <taxon>Pseudorhodoplanes</taxon>
    </lineage>
</organism>
<dbReference type="KEGG" id="psin:CAK95_20770"/>
<evidence type="ECO:0000256" key="2">
    <source>
        <dbReference type="SAM" id="SignalP"/>
    </source>
</evidence>
<dbReference type="AlphaFoldDB" id="A0A1W6ZWX0"/>
<dbReference type="SUPFAM" id="SSF52096">
    <property type="entry name" value="ClpP/crotonase"/>
    <property type="match status" value="1"/>
</dbReference>
<feature type="compositionally biased region" description="Low complexity" evidence="1">
    <location>
        <begin position="240"/>
        <end position="258"/>
    </location>
</feature>
<sequence>MRRRLFGAIALGCLFVSFAAPVAESDPSRSAPMQFVLRQDAGACGAKCRTWISATGMIRAETARDFEEFARKNNIRGGTIALNSEGGSVHGAIALGRAIRKLGLTTTVGRTVDLPGYSGAGGKIIPANLVARADCESMCAFVLLAGSRRVVPNEARVRVHQIWLGDRRDDAAAATYSAEDLVLVQRDIGKLAQYTVEMGGSVELLEISLRIPPWEPMRSLTRDELRRMSLDTSDATDARSAPADTTSTITPSPSSGGPLKRIALRPAKESDRARGWTMIERSGSSTLTRRHPLTIEGEDLGSLDITFACGTTAGDVMVLYTENRRGSADAQAKPLKSVELRLSGKIVPMALGLSRETETAGERMSAASAVIPVSVLRSFASGSARSITVETASETDEASVIRIGNTGAAQNVPQFLTACAKTDRSEHARLQPAAQ</sequence>
<dbReference type="Proteomes" id="UP000194137">
    <property type="component" value="Chromosome"/>
</dbReference>
<accession>A0A1W6ZWX0</accession>
<feature type="chain" id="PRO_5043422245" evidence="2">
    <location>
        <begin position="20"/>
        <end position="435"/>
    </location>
</feature>
<dbReference type="OrthoDB" id="5936191at2"/>
<evidence type="ECO:0000256" key="1">
    <source>
        <dbReference type="SAM" id="MobiDB-lite"/>
    </source>
</evidence>
<keyword evidence="2" id="KW-0732">Signal</keyword>
<evidence type="ECO:0000313" key="3">
    <source>
        <dbReference type="EMBL" id="ARQ01255.1"/>
    </source>
</evidence>
<name>A0A1W6ZWX0_9HYPH</name>
<dbReference type="STRING" id="1235591.CAK95_20770"/>
<dbReference type="Gene3D" id="3.90.226.10">
    <property type="entry name" value="2-enoyl-CoA Hydratase, Chain A, domain 1"/>
    <property type="match status" value="1"/>
</dbReference>
<keyword evidence="4" id="KW-1185">Reference proteome</keyword>
<evidence type="ECO:0000313" key="4">
    <source>
        <dbReference type="Proteomes" id="UP000194137"/>
    </source>
</evidence>
<reference evidence="3 4" key="1">
    <citation type="submission" date="2017-05" db="EMBL/GenBank/DDBJ databases">
        <title>Full genome sequence of Pseudorhodoplanes sinuspersici.</title>
        <authorList>
            <person name="Dastgheib S.M.M."/>
            <person name="Shavandi M."/>
            <person name="Tirandaz H."/>
        </authorList>
    </citation>
    <scope>NUCLEOTIDE SEQUENCE [LARGE SCALE GENOMIC DNA]</scope>
    <source>
        <strain evidence="3 4">RIPI110</strain>
    </source>
</reference>
<feature type="region of interest" description="Disordered" evidence="1">
    <location>
        <begin position="229"/>
        <end position="272"/>
    </location>
</feature>
<feature type="signal peptide" evidence="2">
    <location>
        <begin position="1"/>
        <end position="19"/>
    </location>
</feature>
<dbReference type="InterPro" id="IPR029045">
    <property type="entry name" value="ClpP/crotonase-like_dom_sf"/>
</dbReference>
<gene>
    <name evidence="3" type="ORF">CAK95_20770</name>
</gene>
<proteinExistence type="predicted"/>
<dbReference type="RefSeq" id="WP_086089649.1">
    <property type="nucleotide sequence ID" value="NZ_CP021112.1"/>
</dbReference>
<protein>
    <submittedName>
        <fullName evidence="3">Uncharacterized protein</fullName>
    </submittedName>
</protein>